<dbReference type="Pfam" id="PF23562">
    <property type="entry name" value="AMP-binding_C_3"/>
    <property type="match status" value="1"/>
</dbReference>
<evidence type="ECO:0000313" key="4">
    <source>
        <dbReference type="EMBL" id="ODC03361.1"/>
    </source>
</evidence>
<organism evidence="4 5">
    <name type="scientific">Terasakiispira papahanaumokuakeensis</name>
    <dbReference type="NCBI Taxonomy" id="197479"/>
    <lineage>
        <taxon>Bacteria</taxon>
        <taxon>Pseudomonadati</taxon>
        <taxon>Pseudomonadota</taxon>
        <taxon>Gammaproteobacteria</taxon>
        <taxon>Oceanospirillales</taxon>
        <taxon>Terasakiispira</taxon>
    </lineage>
</organism>
<evidence type="ECO:0000313" key="5">
    <source>
        <dbReference type="Proteomes" id="UP000094291"/>
    </source>
</evidence>
<sequence length="550" mass="59728">MSPLLQTLDLKTCLDHWQQQCPEAIALADPLQCISYAELPRAIEQRIQYLSQHQSQRVALALDNSVEWVLWDLALLFSQRVNIPVPPFFTPTQCQHLIHTAGIDTWIGAHGEAFGFQAQPLETGATPLFTAEPESRPMLPSGTVKVTFTSGSSGTPKGVCLNLQSMLKVARSLADIVHPTGVKRHLCGLPLATLLENIAGVYTPLLMGVQVDLPGLEAFGWQGASGFNVQVAAQCLSQYQPDSLILVPQLLAQMLHTPEFPGLHETRFVAVGGAKVSPSLLTKAWDKGWPVHEGYGLSEAASVVALNRPGADCAGSVGQLLPHVEARINESGELEVNGSLMLGYLGADSDTDLSESLSHKSSTATPMPEYWPTGDRAHFEGDHLIIDGRQGDIFITAYGRNVDPGWVESELTAEPEIAQAWVYGEACSSNTAIVVPNITVPNMTAPNVHPSPDQAAISAQSSTLGPLKEDIASAIKRVNLRLPDYAHIHDWRIAPPFTPENGLLTANGRLRRQPLTRHFADWLKAHDQTICDQATCDQTDFDQESHDDTL</sequence>
<dbReference type="InterPro" id="IPR020845">
    <property type="entry name" value="AMP-binding_CS"/>
</dbReference>
<evidence type="ECO:0000256" key="1">
    <source>
        <dbReference type="ARBA" id="ARBA00006432"/>
    </source>
</evidence>
<proteinExistence type="inferred from homology"/>
<dbReference type="EMBL" id="MDTQ01000001">
    <property type="protein sequence ID" value="ODC03361.1"/>
    <property type="molecule type" value="Genomic_DNA"/>
</dbReference>
<gene>
    <name evidence="4" type="ORF">BFW38_07165</name>
</gene>
<keyword evidence="2" id="KW-0436">Ligase</keyword>
<dbReference type="STRING" id="197479.BFW38_07165"/>
<dbReference type="OrthoDB" id="9803968at2"/>
<comment type="similarity">
    <text evidence="1">Belongs to the ATP-dependent AMP-binding enzyme family.</text>
</comment>
<evidence type="ECO:0000259" key="3">
    <source>
        <dbReference type="Pfam" id="PF00501"/>
    </source>
</evidence>
<dbReference type="Gene3D" id="3.40.50.12780">
    <property type="entry name" value="N-terminal domain of ligase-like"/>
    <property type="match status" value="1"/>
</dbReference>
<keyword evidence="5" id="KW-1185">Reference proteome</keyword>
<dbReference type="PANTHER" id="PTHR43201:SF5">
    <property type="entry name" value="MEDIUM-CHAIN ACYL-COA LIGASE ACSF2, MITOCHONDRIAL"/>
    <property type="match status" value="1"/>
</dbReference>
<dbReference type="Proteomes" id="UP000094291">
    <property type="component" value="Unassembled WGS sequence"/>
</dbReference>
<evidence type="ECO:0000256" key="2">
    <source>
        <dbReference type="ARBA" id="ARBA00022598"/>
    </source>
</evidence>
<dbReference type="PROSITE" id="PS00455">
    <property type="entry name" value="AMP_BINDING"/>
    <property type="match status" value="1"/>
</dbReference>
<dbReference type="InterPro" id="IPR042099">
    <property type="entry name" value="ANL_N_sf"/>
</dbReference>
<dbReference type="GO" id="GO:0031956">
    <property type="term" value="F:medium-chain fatty acid-CoA ligase activity"/>
    <property type="evidence" value="ECO:0007669"/>
    <property type="project" value="TreeGrafter"/>
</dbReference>
<dbReference type="RefSeq" id="WP_068997777.1">
    <property type="nucleotide sequence ID" value="NZ_MDTQ01000001.1"/>
</dbReference>
<dbReference type="InterPro" id="IPR000873">
    <property type="entry name" value="AMP-dep_synth/lig_dom"/>
</dbReference>
<name>A0A1E2V8Q2_9GAMM</name>
<dbReference type="GO" id="GO:0006631">
    <property type="term" value="P:fatty acid metabolic process"/>
    <property type="evidence" value="ECO:0007669"/>
    <property type="project" value="TreeGrafter"/>
</dbReference>
<reference evidence="4 5" key="1">
    <citation type="submission" date="2016-08" db="EMBL/GenBank/DDBJ databases">
        <authorList>
            <person name="Seilhamer J.J."/>
        </authorList>
    </citation>
    <scope>NUCLEOTIDE SEQUENCE [LARGE SCALE GENOMIC DNA]</scope>
    <source>
        <strain evidence="4 5">PH27A</strain>
    </source>
</reference>
<dbReference type="AlphaFoldDB" id="A0A1E2V8Q2"/>
<dbReference type="SUPFAM" id="SSF56801">
    <property type="entry name" value="Acetyl-CoA synthetase-like"/>
    <property type="match status" value="1"/>
</dbReference>
<protein>
    <recommendedName>
        <fullName evidence="3">AMP-dependent synthetase/ligase domain-containing protein</fullName>
    </recommendedName>
</protein>
<accession>A0A1E2V8Q2</accession>
<dbReference type="PANTHER" id="PTHR43201">
    <property type="entry name" value="ACYL-COA SYNTHETASE"/>
    <property type="match status" value="1"/>
</dbReference>
<comment type="caution">
    <text evidence="4">The sequence shown here is derived from an EMBL/GenBank/DDBJ whole genome shotgun (WGS) entry which is preliminary data.</text>
</comment>
<dbReference type="Pfam" id="PF00501">
    <property type="entry name" value="AMP-binding"/>
    <property type="match status" value="1"/>
</dbReference>
<feature type="domain" description="AMP-dependent synthetase/ligase" evidence="3">
    <location>
        <begin position="15"/>
        <end position="335"/>
    </location>
</feature>